<evidence type="ECO:0000256" key="6">
    <source>
        <dbReference type="ARBA" id="ARBA00022729"/>
    </source>
</evidence>
<dbReference type="GO" id="GO:0005576">
    <property type="term" value="C:extracellular region"/>
    <property type="evidence" value="ECO:0007669"/>
    <property type="project" value="UniProtKB-SubCell"/>
</dbReference>
<dbReference type="GO" id="GO:0008083">
    <property type="term" value="F:growth factor activity"/>
    <property type="evidence" value="ECO:0007669"/>
    <property type="project" value="UniProtKB-UniRule"/>
</dbReference>
<dbReference type="GO" id="GO:0051781">
    <property type="term" value="P:positive regulation of cell division"/>
    <property type="evidence" value="ECO:0007669"/>
    <property type="project" value="UniProtKB-UniRule"/>
</dbReference>
<accession>A0A3N0Z859</accession>
<dbReference type="InterPro" id="IPR000762">
    <property type="entry name" value="Midkine_heparin-bd_GF"/>
</dbReference>
<dbReference type="InterPro" id="IPR020091">
    <property type="entry name" value="PTN/MK_diS_sf"/>
</dbReference>
<dbReference type="Proteomes" id="UP000281406">
    <property type="component" value="Unassembled WGS sequence"/>
</dbReference>
<comment type="similarity">
    <text evidence="2 10">Belongs to the pleiotrophin family.</text>
</comment>
<evidence type="ECO:0000313" key="15">
    <source>
        <dbReference type="EMBL" id="ROL54637.1"/>
    </source>
</evidence>
<dbReference type="FunFam" id="2.20.60.10:FF:000002">
    <property type="entry name" value="Midkine a"/>
    <property type="match status" value="1"/>
</dbReference>
<name>A0A3N0Z859_ANAGA</name>
<keyword evidence="4 10" id="KW-0964">Secreted</keyword>
<gene>
    <name evidence="15" type="ORF">DPX16_11812</name>
</gene>
<dbReference type="Pfam" id="PF05196">
    <property type="entry name" value="PTN_MK_N"/>
    <property type="match status" value="1"/>
</dbReference>
<dbReference type="InterPro" id="IPR038130">
    <property type="entry name" value="PTN/MK_C_dom_sf"/>
</dbReference>
<evidence type="ECO:0000313" key="16">
    <source>
        <dbReference type="Proteomes" id="UP000281406"/>
    </source>
</evidence>
<evidence type="ECO:0000256" key="1">
    <source>
        <dbReference type="ARBA" id="ARBA00004613"/>
    </source>
</evidence>
<keyword evidence="12" id="KW-0812">Transmembrane</keyword>
<dbReference type="FunFam" id="2.30.90.10:FF:000001">
    <property type="entry name" value="Pleiotrophin"/>
    <property type="match status" value="1"/>
</dbReference>
<keyword evidence="3" id="KW-0217">Developmental protein</keyword>
<evidence type="ECO:0000256" key="12">
    <source>
        <dbReference type="SAM" id="Phobius"/>
    </source>
</evidence>
<evidence type="ECO:0000256" key="8">
    <source>
        <dbReference type="ARBA" id="ARBA00023157"/>
    </source>
</evidence>
<evidence type="ECO:0000256" key="2">
    <source>
        <dbReference type="ARBA" id="ARBA00005403"/>
    </source>
</evidence>
<keyword evidence="6" id="KW-0732">Signal</keyword>
<dbReference type="InterPro" id="IPR020090">
    <property type="entry name" value="PTN/MK_C_dom"/>
</dbReference>
<dbReference type="GO" id="GO:0008201">
    <property type="term" value="F:heparin binding"/>
    <property type="evidence" value="ECO:0007669"/>
    <property type="project" value="UniProtKB-UniRule"/>
</dbReference>
<feature type="domain" description="Pleiotrophin/Midkine C-terminal" evidence="13">
    <location>
        <begin position="158"/>
        <end position="221"/>
    </location>
</feature>
<evidence type="ECO:0000256" key="9">
    <source>
        <dbReference type="ARBA" id="ARBA00023246"/>
    </source>
</evidence>
<keyword evidence="12" id="KW-0472">Membrane</keyword>
<reference evidence="15 16" key="1">
    <citation type="submission" date="2018-10" db="EMBL/GenBank/DDBJ databases">
        <title>Genome assembly for a Yunnan-Guizhou Plateau 3E fish, Anabarilius grahami (Regan), and its evolutionary and genetic applications.</title>
        <authorList>
            <person name="Jiang W."/>
        </authorList>
    </citation>
    <scope>NUCLEOTIDE SEQUENCE [LARGE SCALE GENOMIC DNA]</scope>
    <source>
        <strain evidence="15">AG-KIZ</strain>
        <tissue evidence="15">Muscle</tissue>
    </source>
</reference>
<comment type="caution">
    <text evidence="15">The sequence shown here is derived from an EMBL/GenBank/DDBJ whole genome shotgun (WGS) entry which is preliminary data.</text>
</comment>
<dbReference type="EMBL" id="RJVU01006614">
    <property type="protein sequence ID" value="ROL54637.1"/>
    <property type="molecule type" value="Genomic_DNA"/>
</dbReference>
<evidence type="ECO:0000256" key="5">
    <source>
        <dbReference type="ARBA" id="ARBA00022674"/>
    </source>
</evidence>
<dbReference type="SUPFAM" id="SSF57288">
    <property type="entry name" value="Midkine"/>
    <property type="match status" value="2"/>
</dbReference>
<comment type="function">
    <text evidence="10">Secreted protein that functions as cytokine and growth factor and mediates its signal through cell-surface proteoglycan and non-proteoglycan receptors. Regulates many processes like inflammatory response, cell proliferation, cell adhesion, cell growth, cell survival, tissue regeneration, cell differentiation and cell migration.</text>
</comment>
<dbReference type="OrthoDB" id="8818336at2759"/>
<dbReference type="PRINTS" id="PR00269">
    <property type="entry name" value="PTNMIDKINE"/>
</dbReference>
<keyword evidence="16" id="KW-1185">Reference proteome</keyword>
<dbReference type="Gene3D" id="2.20.60.10">
    <property type="entry name" value="Pleiotrophin/Midkine, N-terminal domain"/>
    <property type="match status" value="1"/>
</dbReference>
<organism evidence="15 16">
    <name type="scientific">Anabarilius grahami</name>
    <name type="common">Kanglang fish</name>
    <name type="synonym">Barilius grahami</name>
    <dbReference type="NCBI Taxonomy" id="495550"/>
    <lineage>
        <taxon>Eukaryota</taxon>
        <taxon>Metazoa</taxon>
        <taxon>Chordata</taxon>
        <taxon>Craniata</taxon>
        <taxon>Vertebrata</taxon>
        <taxon>Euteleostomi</taxon>
        <taxon>Actinopterygii</taxon>
        <taxon>Neopterygii</taxon>
        <taxon>Teleostei</taxon>
        <taxon>Ostariophysi</taxon>
        <taxon>Cypriniformes</taxon>
        <taxon>Xenocyprididae</taxon>
        <taxon>Xenocypridinae</taxon>
        <taxon>Xenocypridinae incertae sedis</taxon>
        <taxon>Anabarilius</taxon>
    </lineage>
</organism>
<feature type="compositionally biased region" description="Basic and acidic residues" evidence="11">
    <location>
        <begin position="211"/>
        <end position="223"/>
    </location>
</feature>
<proteinExistence type="inferred from homology"/>
<dbReference type="InterPro" id="IPR037122">
    <property type="entry name" value="PTN/MK_N_dom_sf"/>
</dbReference>
<dbReference type="PANTHER" id="PTHR13850">
    <property type="entry name" value="PLEIOTROPHIN FAMILY MEMBER"/>
    <property type="match status" value="1"/>
</dbReference>
<feature type="domain" description="Pleiotrophin/Midkine N-terminal" evidence="14">
    <location>
        <begin position="101"/>
        <end position="157"/>
    </location>
</feature>
<keyword evidence="5 10" id="KW-0358">Heparin-binding</keyword>
<sequence>MGSVFGLFQRGKQNGRDPALFGASESGSSKAQLKVFEYLASLPSEAEEGRGSGGPLPTAVSPRTKVRPRGALHIYEMRSLFSIALVLLVVLMITVEASMKKKEKGKEPKADVECSEWQYGKCVPNSGDCGAGIREATCNEQTKKTKCKVPCNWKKDFGADCKYKFGRWAECDTTTGTRSRSGTLKKALFNAECQTTIKVSKPCTPKTPKPKGGEKKKGKGKEN</sequence>
<evidence type="ECO:0000259" key="13">
    <source>
        <dbReference type="Pfam" id="PF01091"/>
    </source>
</evidence>
<evidence type="ECO:0000256" key="4">
    <source>
        <dbReference type="ARBA" id="ARBA00022525"/>
    </source>
</evidence>
<comment type="subcellular location">
    <subcellularLocation>
        <location evidence="1 10">Secreted</location>
    </subcellularLocation>
</comment>
<evidence type="ECO:0000256" key="10">
    <source>
        <dbReference type="RuleBase" id="RU369117"/>
    </source>
</evidence>
<feature type="region of interest" description="Disordered" evidence="11">
    <location>
        <begin position="200"/>
        <end position="223"/>
    </location>
</feature>
<dbReference type="PANTHER" id="PTHR13850:SF2">
    <property type="entry name" value="MIDKINE"/>
    <property type="match status" value="1"/>
</dbReference>
<protein>
    <recommendedName>
        <fullName evidence="10">Midkine</fullName>
        <shortName evidence="10">MK</shortName>
    </recommendedName>
</protein>
<evidence type="ECO:0000259" key="14">
    <source>
        <dbReference type="Pfam" id="PF05196"/>
    </source>
</evidence>
<keyword evidence="8 10" id="KW-1015">Disulfide bond</keyword>
<dbReference type="Gene3D" id="2.30.90.10">
    <property type="entry name" value="Heparin-binding Growth Factor, Midkine, Chain A- C-terminal Domain"/>
    <property type="match status" value="1"/>
</dbReference>
<keyword evidence="9 10" id="KW-0497">Mitogen</keyword>
<dbReference type="AlphaFoldDB" id="A0A3N0Z859"/>
<evidence type="ECO:0000256" key="11">
    <source>
        <dbReference type="SAM" id="MobiDB-lite"/>
    </source>
</evidence>
<feature type="transmembrane region" description="Helical" evidence="12">
    <location>
        <begin position="80"/>
        <end position="99"/>
    </location>
</feature>
<keyword evidence="12" id="KW-1133">Transmembrane helix</keyword>
<dbReference type="SMART" id="SM00193">
    <property type="entry name" value="PTN"/>
    <property type="match status" value="1"/>
</dbReference>
<dbReference type="Pfam" id="PF01091">
    <property type="entry name" value="PTN_MK_C"/>
    <property type="match status" value="1"/>
</dbReference>
<evidence type="ECO:0000256" key="3">
    <source>
        <dbReference type="ARBA" id="ARBA00022473"/>
    </source>
</evidence>
<keyword evidence="7 10" id="KW-0339">Growth factor</keyword>
<evidence type="ECO:0000256" key="7">
    <source>
        <dbReference type="ARBA" id="ARBA00023030"/>
    </source>
</evidence>
<dbReference type="InterPro" id="IPR020089">
    <property type="entry name" value="PTN/MK_N_dom"/>
</dbReference>